<dbReference type="Proteomes" id="UP000247498">
    <property type="component" value="Unassembled WGS sequence"/>
</dbReference>
<comment type="caution">
    <text evidence="2">The sequence shown here is derived from an EMBL/GenBank/DDBJ whole genome shotgun (WGS) entry which is preliminary data.</text>
</comment>
<organism evidence="2 3">
    <name type="scientific">Raphidocelis subcapitata</name>
    <dbReference type="NCBI Taxonomy" id="307507"/>
    <lineage>
        <taxon>Eukaryota</taxon>
        <taxon>Viridiplantae</taxon>
        <taxon>Chlorophyta</taxon>
        <taxon>core chlorophytes</taxon>
        <taxon>Chlorophyceae</taxon>
        <taxon>CS clade</taxon>
        <taxon>Sphaeropleales</taxon>
        <taxon>Selenastraceae</taxon>
        <taxon>Raphidocelis</taxon>
    </lineage>
</organism>
<keyword evidence="3" id="KW-1185">Reference proteome</keyword>
<feature type="compositionally biased region" description="Acidic residues" evidence="1">
    <location>
        <begin position="8"/>
        <end position="22"/>
    </location>
</feature>
<evidence type="ECO:0000313" key="3">
    <source>
        <dbReference type="Proteomes" id="UP000247498"/>
    </source>
</evidence>
<dbReference type="EMBL" id="BDRX01000067">
    <property type="protein sequence ID" value="GBF95601.1"/>
    <property type="molecule type" value="Genomic_DNA"/>
</dbReference>
<reference evidence="2 3" key="1">
    <citation type="journal article" date="2018" name="Sci. Rep.">
        <title>Raphidocelis subcapitata (=Pseudokirchneriella subcapitata) provides an insight into genome evolution and environmental adaptations in the Sphaeropleales.</title>
        <authorList>
            <person name="Suzuki S."/>
            <person name="Yamaguchi H."/>
            <person name="Nakajima N."/>
            <person name="Kawachi M."/>
        </authorList>
    </citation>
    <scope>NUCLEOTIDE SEQUENCE [LARGE SCALE GENOMIC DNA]</scope>
    <source>
        <strain evidence="2 3">NIES-35</strain>
    </source>
</reference>
<proteinExistence type="predicted"/>
<evidence type="ECO:0000256" key="1">
    <source>
        <dbReference type="SAM" id="MobiDB-lite"/>
    </source>
</evidence>
<dbReference type="InParanoid" id="A0A2V0P6V7"/>
<dbReference type="AlphaFoldDB" id="A0A2V0P6V7"/>
<accession>A0A2V0P6V7</accession>
<gene>
    <name evidence="2" type="ORF">Rsub_08583</name>
</gene>
<sequence length="183" mass="19570">QQQRQQEAEGEAEGEVEGEVEMPEPMAAGQPEVPRQGGGSRAGRKRRAMSTGRQEAEVAAPRRGVFVFGVEQQGSSGDNQEGGAPAAAGRQQRQQRRQRQQRQQEQPVEPHGGGGQRRGRATARSPARGARGDGEAVPKVARLSERDRTQPPSPAPSAPTVAFTAAGRRVRAPGKWWSAAQAQ</sequence>
<feature type="non-terminal residue" evidence="2">
    <location>
        <position position="1"/>
    </location>
</feature>
<feature type="region of interest" description="Disordered" evidence="1">
    <location>
        <begin position="1"/>
        <end position="183"/>
    </location>
</feature>
<name>A0A2V0P6V7_9CHLO</name>
<feature type="compositionally biased region" description="Basic and acidic residues" evidence="1">
    <location>
        <begin position="130"/>
        <end position="149"/>
    </location>
</feature>
<protein>
    <submittedName>
        <fullName evidence="2">Uncharacterized protein</fullName>
    </submittedName>
</protein>
<evidence type="ECO:0000313" key="2">
    <source>
        <dbReference type="EMBL" id="GBF95601.1"/>
    </source>
</evidence>